<evidence type="ECO:0000256" key="3">
    <source>
        <dbReference type="ARBA" id="ARBA00022989"/>
    </source>
</evidence>
<keyword evidence="2 5" id="KW-0812">Transmembrane</keyword>
<sequence length="303" mass="32300">MGIKDVVLGLVIVLVWGFNFVVIAWGLQTMPPLLMGSLRFLLIAVIGSLFVVRPQIPLKWLFGYGITLGFGQFAFLFSAMANGMPAGLASLVLQSQALFTLLLGGLLLAEAIKTYQLVAIMVAGGGLALIGWSGNGEAMTAVGFGLTLAGAACWALGNIVNRSISQQGYKAGVGLVVWSAWIPPVPFFICSYLVEGPVSIIESFQQISWLAVGALLYLAFVASILGYSLWSYLISRYPAGQIAPLTLGVPAVGLTSAALFLGETVSLVQWTGIALVVFGLVINMRGEQWLKRLWASKRVELDL</sequence>
<dbReference type="SUPFAM" id="SSF103481">
    <property type="entry name" value="Multidrug resistance efflux transporter EmrE"/>
    <property type="match status" value="2"/>
</dbReference>
<feature type="transmembrane region" description="Helical" evidence="5">
    <location>
        <begin position="267"/>
        <end position="284"/>
    </location>
</feature>
<feature type="transmembrane region" description="Helical" evidence="5">
    <location>
        <begin position="33"/>
        <end position="52"/>
    </location>
</feature>
<feature type="transmembrane region" description="Helical" evidence="5">
    <location>
        <begin position="172"/>
        <end position="194"/>
    </location>
</feature>
<dbReference type="EMBL" id="JACCKB010000034">
    <property type="protein sequence ID" value="NYZ68079.1"/>
    <property type="molecule type" value="Genomic_DNA"/>
</dbReference>
<dbReference type="AlphaFoldDB" id="A0A853I5T6"/>
<dbReference type="InterPro" id="IPR000620">
    <property type="entry name" value="EamA_dom"/>
</dbReference>
<name>A0A853I5T6_9GAMM</name>
<feature type="domain" description="EamA" evidence="6">
    <location>
        <begin position="144"/>
        <end position="283"/>
    </location>
</feature>
<dbReference type="GO" id="GO:0016020">
    <property type="term" value="C:membrane"/>
    <property type="evidence" value="ECO:0007669"/>
    <property type="project" value="UniProtKB-SubCell"/>
</dbReference>
<evidence type="ECO:0000313" key="8">
    <source>
        <dbReference type="Proteomes" id="UP000569732"/>
    </source>
</evidence>
<keyword evidence="4 5" id="KW-0472">Membrane</keyword>
<reference evidence="7 8" key="1">
    <citation type="submission" date="2020-07" db="EMBL/GenBank/DDBJ databases">
        <title>Endozoicomonas sp. nov., isolated from sediment.</title>
        <authorList>
            <person name="Gu T."/>
        </authorList>
    </citation>
    <scope>NUCLEOTIDE SEQUENCE [LARGE SCALE GENOMIC DNA]</scope>
    <source>
        <strain evidence="7 8">SM1973</strain>
    </source>
</reference>
<dbReference type="Gene3D" id="1.10.3730.20">
    <property type="match status" value="1"/>
</dbReference>
<feature type="transmembrane region" description="Helical" evidence="5">
    <location>
        <begin position="115"/>
        <end position="132"/>
    </location>
</feature>
<keyword evidence="3 5" id="KW-1133">Transmembrane helix</keyword>
<accession>A0A853I5T6</accession>
<evidence type="ECO:0000256" key="4">
    <source>
        <dbReference type="ARBA" id="ARBA00023136"/>
    </source>
</evidence>
<feature type="transmembrane region" description="Helical" evidence="5">
    <location>
        <begin position="138"/>
        <end position="160"/>
    </location>
</feature>
<evidence type="ECO:0000313" key="7">
    <source>
        <dbReference type="EMBL" id="NYZ68079.1"/>
    </source>
</evidence>
<dbReference type="InterPro" id="IPR037185">
    <property type="entry name" value="EmrE-like"/>
</dbReference>
<feature type="transmembrane region" description="Helical" evidence="5">
    <location>
        <begin position="206"/>
        <end position="230"/>
    </location>
</feature>
<feature type="transmembrane region" description="Helical" evidence="5">
    <location>
        <begin position="242"/>
        <end position="261"/>
    </location>
</feature>
<dbReference type="RefSeq" id="WP_180570099.1">
    <property type="nucleotide sequence ID" value="NZ_JACCKB010000034.1"/>
</dbReference>
<dbReference type="InterPro" id="IPR050638">
    <property type="entry name" value="AA-Vitamin_Transporters"/>
</dbReference>
<dbReference type="Pfam" id="PF00892">
    <property type="entry name" value="EamA"/>
    <property type="match status" value="2"/>
</dbReference>
<dbReference type="PANTHER" id="PTHR32322">
    <property type="entry name" value="INNER MEMBRANE TRANSPORTER"/>
    <property type="match status" value="1"/>
</dbReference>
<feature type="transmembrane region" description="Helical" evidence="5">
    <location>
        <begin position="61"/>
        <end position="81"/>
    </location>
</feature>
<protein>
    <submittedName>
        <fullName evidence="7">EamA family transporter</fullName>
    </submittedName>
</protein>
<dbReference type="PANTHER" id="PTHR32322:SF9">
    <property type="entry name" value="AMINO-ACID METABOLITE EFFLUX PUMP-RELATED"/>
    <property type="match status" value="1"/>
</dbReference>
<evidence type="ECO:0000256" key="1">
    <source>
        <dbReference type="ARBA" id="ARBA00004141"/>
    </source>
</evidence>
<dbReference type="Proteomes" id="UP000569732">
    <property type="component" value="Unassembled WGS sequence"/>
</dbReference>
<keyword evidence="8" id="KW-1185">Reference proteome</keyword>
<evidence type="ECO:0000259" key="6">
    <source>
        <dbReference type="Pfam" id="PF00892"/>
    </source>
</evidence>
<feature type="domain" description="EamA" evidence="6">
    <location>
        <begin position="6"/>
        <end position="131"/>
    </location>
</feature>
<proteinExistence type="predicted"/>
<feature type="transmembrane region" description="Helical" evidence="5">
    <location>
        <begin position="7"/>
        <end position="27"/>
    </location>
</feature>
<gene>
    <name evidence="7" type="ORF">H0A36_18855</name>
</gene>
<evidence type="ECO:0000256" key="2">
    <source>
        <dbReference type="ARBA" id="ARBA00022692"/>
    </source>
</evidence>
<evidence type="ECO:0000256" key="5">
    <source>
        <dbReference type="SAM" id="Phobius"/>
    </source>
</evidence>
<organism evidence="7 8">
    <name type="scientific">Spartinivicinus marinus</name>
    <dbReference type="NCBI Taxonomy" id="2994442"/>
    <lineage>
        <taxon>Bacteria</taxon>
        <taxon>Pseudomonadati</taxon>
        <taxon>Pseudomonadota</taxon>
        <taxon>Gammaproteobacteria</taxon>
        <taxon>Oceanospirillales</taxon>
        <taxon>Zooshikellaceae</taxon>
        <taxon>Spartinivicinus</taxon>
    </lineage>
</organism>
<feature type="transmembrane region" description="Helical" evidence="5">
    <location>
        <begin position="87"/>
        <end position="108"/>
    </location>
</feature>
<comment type="caution">
    <text evidence="7">The sequence shown here is derived from an EMBL/GenBank/DDBJ whole genome shotgun (WGS) entry which is preliminary data.</text>
</comment>
<comment type="subcellular location">
    <subcellularLocation>
        <location evidence="1">Membrane</location>
        <topology evidence="1">Multi-pass membrane protein</topology>
    </subcellularLocation>
</comment>